<organism evidence="3 4">
    <name type="scientific">Croceifilum oryzae</name>
    <dbReference type="NCBI Taxonomy" id="1553429"/>
    <lineage>
        <taxon>Bacteria</taxon>
        <taxon>Bacillati</taxon>
        <taxon>Bacillota</taxon>
        <taxon>Bacilli</taxon>
        <taxon>Bacillales</taxon>
        <taxon>Thermoactinomycetaceae</taxon>
        <taxon>Croceifilum</taxon>
    </lineage>
</organism>
<evidence type="ECO:0000313" key="3">
    <source>
        <dbReference type="EMBL" id="MDQ0417912.1"/>
    </source>
</evidence>
<evidence type="ECO:0000313" key="4">
    <source>
        <dbReference type="Proteomes" id="UP001238450"/>
    </source>
</evidence>
<dbReference type="Pfam" id="PF03237">
    <property type="entry name" value="Terminase_6N"/>
    <property type="match status" value="1"/>
</dbReference>
<feature type="domain" description="Terminase large subunit gp17-like C-terminal" evidence="2">
    <location>
        <begin position="274"/>
        <end position="415"/>
    </location>
</feature>
<gene>
    <name evidence="3" type="ORF">J2Z48_002096</name>
</gene>
<dbReference type="Proteomes" id="UP001238450">
    <property type="component" value="Unassembled WGS sequence"/>
</dbReference>
<dbReference type="Pfam" id="PF17289">
    <property type="entry name" value="Terminase_6C"/>
    <property type="match status" value="1"/>
</dbReference>
<accession>A0AAJ1WQV0</accession>
<sequence length="430" mass="47957">MDKNQSLALSVSSLTEGERQELLGSLSAEEAQGLLYDWRFWARPNQLPPKGNWRTWLLLAGRGFGKTRTGAEWVRSLVETEQAKRIALVAPTAADARDVVVEGESGIMAISSPWFMPIYEPSKRRITWPNGAIATLYSADEPERLRGPQHDAAWCDELAAWRYPDSWDMLLFGLRLGKDPRVVVTTTPKPTPIIKSLVKAETTAITKGSTFDNAENLAPAFLKQILSKYDGTRLGRQELYADILDDNPGALWNQRMVDKLRVKEYPDLVRVVVAIDPAVTSSDESDETGMIVAGVGVDGHGYVLEDLSLRSTPDGWARIAVEAYHRHRADRVVAETNNGGDMVEHTIRTVDATVSYKKLHASRGKLTRAEPIAALYEQGRVHHVGDFGDLEDQLCSWTPGEKSPDRMDALVWSLTELMLDTKLEPRIREL</sequence>
<keyword evidence="4" id="KW-1185">Reference proteome</keyword>
<evidence type="ECO:0000259" key="2">
    <source>
        <dbReference type="Pfam" id="PF17289"/>
    </source>
</evidence>
<dbReference type="InterPro" id="IPR035421">
    <property type="entry name" value="Terminase_6C"/>
</dbReference>
<reference evidence="3 4" key="1">
    <citation type="submission" date="2023-07" db="EMBL/GenBank/DDBJ databases">
        <title>Genomic Encyclopedia of Type Strains, Phase IV (KMG-IV): sequencing the most valuable type-strain genomes for metagenomic binning, comparative biology and taxonomic classification.</title>
        <authorList>
            <person name="Goeker M."/>
        </authorList>
    </citation>
    <scope>NUCLEOTIDE SEQUENCE [LARGE SCALE GENOMIC DNA]</scope>
    <source>
        <strain evidence="3 4">DSM 46876</strain>
    </source>
</reference>
<name>A0AAJ1WQV0_9BACL</name>
<dbReference type="EMBL" id="JAUSUV010000008">
    <property type="protein sequence ID" value="MDQ0417912.1"/>
    <property type="molecule type" value="Genomic_DNA"/>
</dbReference>
<comment type="caution">
    <text evidence="3">The sequence shown here is derived from an EMBL/GenBank/DDBJ whole genome shotgun (WGS) entry which is preliminary data.</text>
</comment>
<dbReference type="Gene3D" id="3.40.50.300">
    <property type="entry name" value="P-loop containing nucleotide triphosphate hydrolases"/>
    <property type="match status" value="1"/>
</dbReference>
<protein>
    <submittedName>
        <fullName evidence="3">Phage terminase large subunit-like protein</fullName>
    </submittedName>
</protein>
<evidence type="ECO:0000256" key="1">
    <source>
        <dbReference type="ARBA" id="ARBA00022612"/>
    </source>
</evidence>
<proteinExistence type="predicted"/>
<dbReference type="InterPro" id="IPR027417">
    <property type="entry name" value="P-loop_NTPase"/>
</dbReference>
<dbReference type="RefSeq" id="WP_307253229.1">
    <property type="nucleotide sequence ID" value="NZ_JAUSUV010000008.1"/>
</dbReference>
<dbReference type="AlphaFoldDB" id="A0AAJ1WQV0"/>
<keyword evidence="1" id="KW-1188">Viral release from host cell</keyword>